<reference evidence="16 17" key="1">
    <citation type="submission" date="2023-10" db="EMBL/GenBank/DDBJ databases">
        <title>Whole Genome based description of the genera Actinobaculum and Actinotignum reveals a complex phylogenetic relationship within the species included in the genus Actinotignum.</title>
        <authorList>
            <person name="Jensen C.S."/>
            <person name="Dargis R."/>
            <person name="Kemp M."/>
            <person name="Christensen J.J."/>
        </authorList>
    </citation>
    <scope>NUCLEOTIDE SEQUENCE</scope>
    <source>
        <strain evidence="16">SLA_B511</strain>
        <strain evidence="15 17">SLA_B974</strain>
    </source>
</reference>
<dbReference type="InterPro" id="IPR002176">
    <property type="entry name" value="X-over_junc_endoDNase_RuvC"/>
</dbReference>
<keyword evidence="3 13" id="KW-0540">Nuclease</keyword>
<dbReference type="PANTHER" id="PTHR30194:SF3">
    <property type="entry name" value="CROSSOVER JUNCTION ENDODEOXYRIBONUCLEASE RUVC"/>
    <property type="match status" value="1"/>
</dbReference>
<evidence type="ECO:0000256" key="11">
    <source>
        <dbReference type="ARBA" id="ARBA00023204"/>
    </source>
</evidence>
<evidence type="ECO:0000256" key="2">
    <source>
        <dbReference type="ARBA" id="ARBA00022490"/>
    </source>
</evidence>
<dbReference type="EMBL" id="JAWNGA010000001">
    <property type="protein sequence ID" value="MDY5132153.1"/>
    <property type="molecule type" value="Genomic_DNA"/>
</dbReference>
<dbReference type="CDD" id="cd16962">
    <property type="entry name" value="RuvC"/>
    <property type="match status" value="1"/>
</dbReference>
<feature type="active site" evidence="13">
    <location>
        <position position="7"/>
    </location>
</feature>
<dbReference type="SUPFAM" id="SSF53098">
    <property type="entry name" value="Ribonuclease H-like"/>
    <property type="match status" value="1"/>
</dbReference>
<dbReference type="Proteomes" id="UP001281731">
    <property type="component" value="Unassembled WGS sequence"/>
</dbReference>
<dbReference type="PANTHER" id="PTHR30194">
    <property type="entry name" value="CROSSOVER JUNCTION ENDODEOXYRIBONUCLEASE RUVC"/>
    <property type="match status" value="1"/>
</dbReference>
<keyword evidence="6 13" id="KW-0227">DNA damage</keyword>
<feature type="active site" evidence="13">
    <location>
        <position position="141"/>
    </location>
</feature>
<keyword evidence="17" id="KW-1185">Reference proteome</keyword>
<keyword evidence="10 13" id="KW-0233">DNA recombination</keyword>
<feature type="binding site" evidence="13">
    <location>
        <position position="141"/>
    </location>
    <ligand>
        <name>Mg(2+)</name>
        <dbReference type="ChEBI" id="CHEBI:18420"/>
        <label>1</label>
    </ligand>
</feature>
<evidence type="ECO:0000256" key="10">
    <source>
        <dbReference type="ARBA" id="ARBA00023172"/>
    </source>
</evidence>
<dbReference type="PROSITE" id="PS01321">
    <property type="entry name" value="RUVC"/>
    <property type="match status" value="1"/>
</dbReference>
<evidence type="ECO:0000256" key="3">
    <source>
        <dbReference type="ARBA" id="ARBA00022722"/>
    </source>
</evidence>
<evidence type="ECO:0000313" key="18">
    <source>
        <dbReference type="Proteomes" id="UP001281731"/>
    </source>
</evidence>
<dbReference type="GO" id="GO:0003677">
    <property type="term" value="F:DNA binding"/>
    <property type="evidence" value="ECO:0007669"/>
    <property type="project" value="UniProtKB-KW"/>
</dbReference>
<feature type="binding site" evidence="13">
    <location>
        <position position="7"/>
    </location>
    <ligand>
        <name>Mg(2+)</name>
        <dbReference type="ChEBI" id="CHEBI:18420"/>
        <label>1</label>
    </ligand>
</feature>
<dbReference type="GO" id="GO:0008821">
    <property type="term" value="F:crossover junction DNA endonuclease activity"/>
    <property type="evidence" value="ECO:0007669"/>
    <property type="project" value="UniProtKB-UniRule"/>
</dbReference>
<keyword evidence="7 13" id="KW-0378">Hydrolase</keyword>
<keyword evidence="2 13" id="KW-0963">Cytoplasm</keyword>
<comment type="function">
    <text evidence="13">The RuvA-RuvB-RuvC complex processes Holliday junction (HJ) DNA during genetic recombination and DNA repair. Endonuclease that resolves HJ intermediates. Cleaves cruciform DNA by making single-stranded nicks across the HJ at symmetrical positions within the homologous arms, yielding a 5'-phosphate and a 3'-hydroxyl group; requires a central core of homology in the junction. The consensus cleavage sequence is 5'-(A/T)TT(C/G)-3'. Cleavage occurs on the 3'-side of the TT dinucleotide at the point of strand exchange. HJ branch migration catalyzed by RuvA-RuvB allows RuvC to scan DNA until it finds its consensus sequence, where it cleaves and resolves the cruciform DNA.</text>
</comment>
<feature type="active site" evidence="13">
    <location>
        <position position="68"/>
    </location>
</feature>
<evidence type="ECO:0000256" key="6">
    <source>
        <dbReference type="ARBA" id="ARBA00022763"/>
    </source>
</evidence>
<evidence type="ECO:0000256" key="1">
    <source>
        <dbReference type="ARBA" id="ARBA00009518"/>
    </source>
</evidence>
<evidence type="ECO:0000313" key="15">
    <source>
        <dbReference type="EMBL" id="MDY5132153.1"/>
    </source>
</evidence>
<comment type="caution">
    <text evidence="16">The sequence shown here is derived from an EMBL/GenBank/DDBJ whole genome shotgun (WGS) entry which is preliminary data.</text>
</comment>
<evidence type="ECO:0000256" key="5">
    <source>
        <dbReference type="ARBA" id="ARBA00022759"/>
    </source>
</evidence>
<dbReference type="GO" id="GO:0006310">
    <property type="term" value="P:DNA recombination"/>
    <property type="evidence" value="ECO:0007669"/>
    <property type="project" value="UniProtKB-UniRule"/>
</dbReference>
<dbReference type="FunFam" id="3.30.420.10:FF:000002">
    <property type="entry name" value="Crossover junction endodeoxyribonuclease RuvC"/>
    <property type="match status" value="1"/>
</dbReference>
<comment type="subcellular location">
    <subcellularLocation>
        <location evidence="13">Cytoplasm</location>
    </subcellularLocation>
</comment>
<comment type="similarity">
    <text evidence="1 13">Belongs to the RuvC family.</text>
</comment>
<comment type="subunit">
    <text evidence="13">Homodimer which binds Holliday junction (HJ) DNA. The HJ becomes 2-fold symmetrical on binding to RuvC with unstacked arms; it has a different conformation from HJ DNA in complex with RuvA. In the full resolvosome a probable DNA-RuvA(4)-RuvB(12)-RuvC(2) complex forms which resolves the HJ.</text>
</comment>
<evidence type="ECO:0000256" key="13">
    <source>
        <dbReference type="HAMAP-Rule" id="MF_00034"/>
    </source>
</evidence>
<evidence type="ECO:0000256" key="4">
    <source>
        <dbReference type="ARBA" id="ARBA00022723"/>
    </source>
</evidence>
<name>A0AAW9HWC1_9ACTO</name>
<dbReference type="InterPro" id="IPR036397">
    <property type="entry name" value="RNaseH_sf"/>
</dbReference>
<dbReference type="GO" id="GO:0000287">
    <property type="term" value="F:magnesium ion binding"/>
    <property type="evidence" value="ECO:0007669"/>
    <property type="project" value="UniProtKB-UniRule"/>
</dbReference>
<organism evidence="16 18">
    <name type="scientific">Actinotignum urinale</name>
    <dbReference type="NCBI Taxonomy" id="190146"/>
    <lineage>
        <taxon>Bacteria</taxon>
        <taxon>Bacillati</taxon>
        <taxon>Actinomycetota</taxon>
        <taxon>Actinomycetes</taxon>
        <taxon>Actinomycetales</taxon>
        <taxon>Actinomycetaceae</taxon>
        <taxon>Actinotignum</taxon>
    </lineage>
</organism>
<dbReference type="InterPro" id="IPR020563">
    <property type="entry name" value="X-over_junc_endoDNase_Mg_BS"/>
</dbReference>
<dbReference type="NCBIfam" id="TIGR00228">
    <property type="entry name" value="ruvC"/>
    <property type="match status" value="1"/>
</dbReference>
<dbReference type="Gene3D" id="3.30.420.10">
    <property type="entry name" value="Ribonuclease H-like superfamily/Ribonuclease H"/>
    <property type="match status" value="1"/>
</dbReference>
<dbReference type="GO" id="GO:0005737">
    <property type="term" value="C:cytoplasm"/>
    <property type="evidence" value="ECO:0007669"/>
    <property type="project" value="UniProtKB-SubCell"/>
</dbReference>
<evidence type="ECO:0000256" key="7">
    <source>
        <dbReference type="ARBA" id="ARBA00022801"/>
    </source>
</evidence>
<sequence>MRVLGIDPGLTRCGLGTIDADPTRRVRLVDMRVARSDVHLPPHHRLLLIAREIDAVIEEFQPDVVAVERVFAQENVRSVTSTAQVAGIAMLAAARAHLPLGLHSPSEVKAAVTGSGRAQKIQVQTMVQRILGLQELPRPKDAADALAIAIAHAWRGGAIHMEERVDNAQHGGAGALPRAEGSDLTPAQKLWAGAERMSRRAGAVAPVVAKKSSSTKRAKQ</sequence>
<dbReference type="Proteomes" id="UP001275049">
    <property type="component" value="Unassembled WGS sequence"/>
</dbReference>
<dbReference type="GO" id="GO:0048476">
    <property type="term" value="C:Holliday junction resolvase complex"/>
    <property type="evidence" value="ECO:0007669"/>
    <property type="project" value="UniProtKB-UniRule"/>
</dbReference>
<comment type="catalytic activity">
    <reaction evidence="12 13">
        <text>Endonucleolytic cleavage at a junction such as a reciprocal single-stranded crossover between two homologous DNA duplexes (Holliday junction).</text>
        <dbReference type="EC" id="3.1.21.10"/>
    </reaction>
</comment>
<dbReference type="GO" id="GO:0006281">
    <property type="term" value="P:DNA repair"/>
    <property type="evidence" value="ECO:0007669"/>
    <property type="project" value="UniProtKB-UniRule"/>
</dbReference>
<evidence type="ECO:0000256" key="12">
    <source>
        <dbReference type="ARBA" id="ARBA00029354"/>
    </source>
</evidence>
<dbReference type="HAMAP" id="MF_00034">
    <property type="entry name" value="RuvC"/>
    <property type="match status" value="1"/>
</dbReference>
<dbReference type="Pfam" id="PF02075">
    <property type="entry name" value="RuvC"/>
    <property type="match status" value="1"/>
</dbReference>
<evidence type="ECO:0000313" key="16">
    <source>
        <dbReference type="EMBL" id="MDY5155378.1"/>
    </source>
</evidence>
<dbReference type="AlphaFoldDB" id="A0AAW9HWC1"/>
<accession>A0AAW9HWC1</accession>
<keyword evidence="8 13" id="KW-0460">Magnesium</keyword>
<evidence type="ECO:0000256" key="9">
    <source>
        <dbReference type="ARBA" id="ARBA00023125"/>
    </source>
</evidence>
<keyword evidence="4 13" id="KW-0479">Metal-binding</keyword>
<protein>
    <recommendedName>
        <fullName evidence="13 14">Crossover junction endodeoxyribonuclease RuvC</fullName>
        <ecNumber evidence="13 14">3.1.21.10</ecNumber>
    </recommendedName>
    <alternativeName>
        <fullName evidence="13">Holliday junction nuclease RuvC</fullName>
    </alternativeName>
    <alternativeName>
        <fullName evidence="13">Holliday junction resolvase RuvC</fullName>
    </alternativeName>
</protein>
<evidence type="ECO:0000256" key="8">
    <source>
        <dbReference type="ARBA" id="ARBA00022842"/>
    </source>
</evidence>
<evidence type="ECO:0000313" key="17">
    <source>
        <dbReference type="Proteomes" id="UP001275049"/>
    </source>
</evidence>
<keyword evidence="9 13" id="KW-0238">DNA-binding</keyword>
<evidence type="ECO:0000256" key="14">
    <source>
        <dbReference type="NCBIfam" id="TIGR00228"/>
    </source>
</evidence>
<keyword evidence="11 13" id="KW-0234">DNA repair</keyword>
<dbReference type="PRINTS" id="PR00696">
    <property type="entry name" value="RSOLVASERUVC"/>
</dbReference>
<dbReference type="EMBL" id="JAWNGC010000008">
    <property type="protein sequence ID" value="MDY5155378.1"/>
    <property type="molecule type" value="Genomic_DNA"/>
</dbReference>
<dbReference type="EC" id="3.1.21.10" evidence="13 14"/>
<feature type="binding site" evidence="13">
    <location>
        <position position="68"/>
    </location>
    <ligand>
        <name>Mg(2+)</name>
        <dbReference type="ChEBI" id="CHEBI:18420"/>
        <label>2</label>
    </ligand>
</feature>
<gene>
    <name evidence="13 16" type="primary">ruvC</name>
    <name evidence="16" type="ORF">R6G80_06535</name>
    <name evidence="15" type="ORF">R6G86_00115</name>
</gene>
<dbReference type="RefSeq" id="WP_022865550.1">
    <property type="nucleotide sequence ID" value="NZ_CAMYCL010000024.1"/>
</dbReference>
<comment type="cofactor">
    <cofactor evidence="13">
        <name>Mg(2+)</name>
        <dbReference type="ChEBI" id="CHEBI:18420"/>
    </cofactor>
    <text evidence="13">Binds 2 Mg(2+) ion per subunit.</text>
</comment>
<proteinExistence type="inferred from homology"/>
<dbReference type="InterPro" id="IPR012337">
    <property type="entry name" value="RNaseH-like_sf"/>
</dbReference>
<keyword evidence="5 13" id="KW-0255">Endonuclease</keyword>